<evidence type="ECO:0000313" key="2">
    <source>
        <dbReference type="Proteomes" id="UP000030156"/>
    </source>
</evidence>
<gene>
    <name evidence="1" type="ORF">IME_EC2_52</name>
</gene>
<proteinExistence type="predicted"/>
<accession>A0A0A0P0H6</accession>
<keyword evidence="2" id="KW-1185">Reference proteome</keyword>
<organism evidence="1 2">
    <name type="scientific">Enterobacteria phage IME_EC2</name>
    <dbReference type="NCBI Taxonomy" id="1414766"/>
    <lineage>
        <taxon>Viruses</taxon>
        <taxon>Duplodnaviria</taxon>
        <taxon>Heunggongvirae</taxon>
        <taxon>Uroviricota</taxon>
        <taxon>Caudoviricetes</taxon>
        <taxon>Murrayvirus</taxon>
        <taxon>Murrayvirus EC2</taxon>
    </lineage>
</organism>
<dbReference type="Proteomes" id="UP000030156">
    <property type="component" value="Segment"/>
</dbReference>
<protein>
    <submittedName>
        <fullName evidence="1">Uncharacterized protein</fullName>
    </submittedName>
</protein>
<name>A0A0A0P0H6_9CAUD</name>
<sequence length="93" mass="10534">MTDATEKPDEREILVWFDHLKIEQVIHRADSPAWGELRLNHVQRDVLVAALSNVHTARAILRPEDILAIGQNLYAIYMQQVADNMSEGLSDGL</sequence>
<evidence type="ECO:0000313" key="1">
    <source>
        <dbReference type="EMBL" id="AGZ17843.1"/>
    </source>
</evidence>
<dbReference type="EMBL" id="KF591601">
    <property type="protein sequence ID" value="AGZ17843.1"/>
    <property type="molecule type" value="Genomic_DNA"/>
</dbReference>
<reference evidence="1 2" key="1">
    <citation type="submission" date="2013-08" db="EMBL/GenBank/DDBJ databases">
        <authorList>
            <person name="Tong Y."/>
            <person name="Hua Y."/>
            <person name="Mi Z."/>
            <person name="An X."/>
            <person name="Pei G."/>
            <person name="Wang W."/>
            <person name="Xu X."/>
            <person name="Li S."/>
        </authorList>
    </citation>
    <scope>NUCLEOTIDE SEQUENCE [LARGE SCALE GENOMIC DNA]</scope>
    <source>
        <strain evidence="1">Sewage</strain>
    </source>
</reference>